<evidence type="ECO:0000256" key="1">
    <source>
        <dbReference type="ARBA" id="ARBA00004498"/>
    </source>
</evidence>
<feature type="domain" description="GON" evidence="19">
    <location>
        <begin position="1571"/>
        <end position="1770"/>
    </location>
</feature>
<feature type="disulfide bond" evidence="15">
    <location>
        <begin position="486"/>
        <end position="514"/>
    </location>
</feature>
<comment type="subcellular location">
    <subcellularLocation>
        <location evidence="1">Secreted</location>
        <location evidence="1">Extracellular space</location>
        <location evidence="1">Extracellular matrix</location>
    </subcellularLocation>
</comment>
<dbReference type="FunFam" id="2.20.100.10:FF:000005">
    <property type="entry name" value="ADAM metallopeptidase with thrombospondin type 1 motif 9"/>
    <property type="match status" value="4"/>
</dbReference>
<feature type="disulfide bond" evidence="15">
    <location>
        <begin position="559"/>
        <end position="583"/>
    </location>
</feature>
<dbReference type="InterPro" id="IPR045371">
    <property type="entry name" value="ADAMTS_CR_3"/>
</dbReference>
<feature type="active site" evidence="13 16">
    <location>
        <position position="471"/>
    </location>
</feature>
<keyword evidence="11 15" id="KW-1015">Disulfide bond</keyword>
<dbReference type="InterPro" id="IPR050439">
    <property type="entry name" value="ADAMTS_ADAMTS-like"/>
</dbReference>
<feature type="disulfide bond" evidence="15">
    <location>
        <begin position="402"/>
        <end position="454"/>
    </location>
</feature>
<dbReference type="GO" id="GO:0008270">
    <property type="term" value="F:zinc ion binding"/>
    <property type="evidence" value="ECO:0007669"/>
    <property type="project" value="InterPro"/>
</dbReference>
<reference evidence="21" key="1">
    <citation type="submission" date="2023-01" db="EMBL/GenBank/DDBJ databases">
        <title>Key to firefly adult light organ development and bioluminescence: homeobox transcription factors regulate luciferase expression and transportation to peroxisome.</title>
        <authorList>
            <person name="Fu X."/>
        </authorList>
    </citation>
    <scope>NUCLEOTIDE SEQUENCE [LARGE SCALE GENOMIC DNA]</scope>
</reference>
<keyword evidence="17" id="KW-0812">Transmembrane</keyword>
<feature type="disulfide bond" evidence="15">
    <location>
        <begin position="428"/>
        <end position="436"/>
    </location>
</feature>
<feature type="domain" description="Peptidase M12B" evidence="18">
    <location>
        <begin position="328"/>
        <end position="535"/>
    </location>
</feature>
<feature type="binding site" description="in inhibited form" evidence="14">
    <location>
        <position position="258"/>
    </location>
    <ligand>
        <name>Zn(2+)</name>
        <dbReference type="ChEBI" id="CHEBI:29105"/>
        <note>catalytic</note>
    </ligand>
</feature>
<organism evidence="20 21">
    <name type="scientific">Aquatica leii</name>
    <dbReference type="NCBI Taxonomy" id="1421715"/>
    <lineage>
        <taxon>Eukaryota</taxon>
        <taxon>Metazoa</taxon>
        <taxon>Ecdysozoa</taxon>
        <taxon>Arthropoda</taxon>
        <taxon>Hexapoda</taxon>
        <taxon>Insecta</taxon>
        <taxon>Pterygota</taxon>
        <taxon>Neoptera</taxon>
        <taxon>Endopterygota</taxon>
        <taxon>Coleoptera</taxon>
        <taxon>Polyphaga</taxon>
        <taxon>Elateriformia</taxon>
        <taxon>Elateroidea</taxon>
        <taxon>Lampyridae</taxon>
        <taxon>Luciolinae</taxon>
        <taxon>Aquatica</taxon>
    </lineage>
</organism>
<keyword evidence="3" id="KW-0272">Extracellular matrix</keyword>
<dbReference type="InterPro" id="IPR013273">
    <property type="entry name" value="ADAMTS/ADAMTS-like"/>
</dbReference>
<dbReference type="Pfam" id="PF01421">
    <property type="entry name" value="Reprolysin"/>
    <property type="match status" value="1"/>
</dbReference>
<comment type="caution">
    <text evidence="20">The sequence shown here is derived from an EMBL/GenBank/DDBJ whole genome shotgun (WGS) entry which is preliminary data.</text>
</comment>
<dbReference type="InterPro" id="IPR002870">
    <property type="entry name" value="Peptidase_M12B_N"/>
</dbReference>
<dbReference type="InterPro" id="IPR036383">
    <property type="entry name" value="TSP1_rpt_sf"/>
</dbReference>
<keyword evidence="21" id="KW-1185">Reference proteome</keyword>
<dbReference type="Gene3D" id="2.20.100.10">
    <property type="entry name" value="Thrombospondin type-1 (TSP1) repeat"/>
    <property type="match status" value="8"/>
</dbReference>
<dbReference type="Gene3D" id="3.40.390.10">
    <property type="entry name" value="Collagenase (Catalytic Domain)"/>
    <property type="match status" value="1"/>
</dbReference>
<evidence type="ECO:0000256" key="5">
    <source>
        <dbReference type="ARBA" id="ARBA00022723"/>
    </source>
</evidence>
<dbReference type="GO" id="GO:0030198">
    <property type="term" value="P:extracellular matrix organization"/>
    <property type="evidence" value="ECO:0007669"/>
    <property type="project" value="InterPro"/>
</dbReference>
<dbReference type="GO" id="GO:0006508">
    <property type="term" value="P:proteolysis"/>
    <property type="evidence" value="ECO:0007669"/>
    <property type="project" value="UniProtKB-KW"/>
</dbReference>
<comment type="caution">
    <text evidence="16">Lacks conserved residue(s) required for the propagation of feature annotation.</text>
</comment>
<evidence type="ECO:0000256" key="4">
    <source>
        <dbReference type="ARBA" id="ARBA00022670"/>
    </source>
</evidence>
<evidence type="ECO:0000313" key="21">
    <source>
        <dbReference type="Proteomes" id="UP001353858"/>
    </source>
</evidence>
<evidence type="ECO:0000256" key="13">
    <source>
        <dbReference type="PIRSR" id="PIRSR613273-1"/>
    </source>
</evidence>
<protein>
    <recommendedName>
        <fullName evidence="22">A disintegrin and metalloproteinase with thrombospondin motifs 9</fullName>
    </recommendedName>
</protein>
<evidence type="ECO:0000256" key="14">
    <source>
        <dbReference type="PIRSR" id="PIRSR613273-2"/>
    </source>
</evidence>
<dbReference type="SMART" id="SM00209">
    <property type="entry name" value="TSP1"/>
    <property type="match status" value="9"/>
</dbReference>
<keyword evidence="7" id="KW-0677">Repeat</keyword>
<feature type="binding site" evidence="14">
    <location>
        <position position="331"/>
    </location>
    <ligand>
        <name>Ca(2+)</name>
        <dbReference type="ChEBI" id="CHEBI:29108"/>
        <label>1</label>
    </ligand>
</feature>
<evidence type="ECO:0000256" key="16">
    <source>
        <dbReference type="PROSITE-ProRule" id="PRU00276"/>
    </source>
</evidence>
<evidence type="ECO:0000256" key="11">
    <source>
        <dbReference type="ARBA" id="ARBA00023157"/>
    </source>
</evidence>
<feature type="disulfide bond" evidence="15">
    <location>
        <begin position="639"/>
        <end position="676"/>
    </location>
</feature>
<feature type="binding site" evidence="14">
    <location>
        <position position="533"/>
    </location>
    <ligand>
        <name>Ca(2+)</name>
        <dbReference type="ChEBI" id="CHEBI:29108"/>
        <label>1</label>
    </ligand>
</feature>
<sequence length="1770" mass="201625">MTTKMCQKTSTVLAGIAIIVLLTVIIVVWVQVDHGAFKTKEGYNGTSMDSRAEMNKLSNTSQSQKGKEVLVNSHLEDLGMQSEMEFIKPIKIDPPPLHDHDIIFDQLHDNEDHPVLRHHSGHFRHTAAEVWDPHPQYEIRAFGQVMILELSFNYKFVSPKLHLTHVWENYTRRAMHDGKTSGCFYTGKVKGENNSDVAVSLCNGMTGYIRTSEGNYYIEPVEKFHNDSVTSILHRIKKLVHKTEITDNDVRAAASDVCEVKENTTIINDDFLFGKEEIKHFIRKRDLQFNEARITFENRRSTRDILYETDNIEFVPVAPIPRSGNQEFHIETLIVADKSMAEYHNTDEDLNHYILTLMSHVALLFKHATIGNPISLAVVEIVTLKEIEFTSNTSDEKLKKFCNWQKKHAEYTRQQYDTALLLTRDSICKNFTAQMCNTLGVAEVGSMCNPTTSCAIVRDKGLSTSYTIAHELGHVLSMPHDDDEKCVKYNKGEKANIMSKVLQNDTKPWLWSSCSRHFLTNFLESSKSSCLFDEPNRDIITSQFIERLPGERFKVDRQCELEFGMDYKLCPYSEIAYCGSLWCTTDDMEGCKTQHMPWADGTKCGDYSWCHQGECIPYNRNLLDPIPGGWGDWMPWGPCSRTCGGGVKMSKRNCDSPPPANGGAYCKGKNVRYASCNHLVCDSKQPDFREVQCSEFDGLTKGILGLNSDVKWVPKYGMEHPDDFCKLYCRVKHSSSYYLLKEKVIDGTKCGLNTFDLCVNGNCRHAGCDNRLDSTTTLDECGVCGGDNSKCEEIRGTYNISLYGYNRVVRIPKGSSNLFITQRGYTDTSADDNFLALVDGETGAYILNGNFVVSQFPKDVIFGGMTISYSGSETLMEYVKTPQNRKLTKDLVLEVLSVGRLRPPDITYRYMIKNDRAPRYTWRVYEHQWTKCSSMCSGKKYLRPICVELATTQRVHETYCSDLDMNNLVQQKDCNTHCQFLWNVVSRGQCSSQCGKGLQPVFYNCVKVDTAEKHLYQLPVNHKHCAILPKPPEAEPCEGRCLSNHWKYDEWSECSKTCGGGVQQRSAICLGDNHTVISNTLCSQQERITEQICNVQKCPSWTFDEWSSCSVSCGKGVKTRRSYCNIDGHIYNVSLCNLSELTLQSVTFTENNHIAVLQEDCNDRPCVFWSTDTWGDCNVTCGKGIQKREVFCRVDDLTIVNDDYCKTLLKPNTTKLCHRPKCEEYAPYNREYEIDYDFENNLINPSVRTDSEYKWITAAWSKCTKSCGTGTKSRMVVCRNKLGVENVLKCDQREVPINIVTCNTHACHSWNFGAWGACDSQCWQHRQVSCQNDAGHIVDDAQCDLKMKPHKSTTCNSAHCIRAVANDRRNYYSIDNQQDKRYKWKFEKWGRCSKSCGKGVKNRVVRCIDTANAVTVVDQFCNRLKKPKTTRDCEKNNCDYVWVEGVWSQCSQSCGTGFKYRNVTCHRVLKGGLVDPNPLPEFYLHNTNYSDYCELHSKPFTRAKCLDKNCDDKFSWSVGPWSKCSHPCGKKGRQDRELYCVSRDGKKIKPGACPKGLKPKRKRKCNKQICLYKSCKEVKHYQQTSSNKDYYILVKNKPVLIYCYKMDTPSPEEFISLKFDQRNFAEMYDKSLNNRASCPANGDRKEDCDCRSLGPDRSGYTLFWKIRVNITSLQIIADDYTFSRQIHGQKVPYGTAGDCYSEQKGCVQGRFSIDFTDTSFRLSNSVRWIENGNLVSSYIHREDVMARGKCGGYCGSCLPDPNVGLAVEIT</sequence>
<evidence type="ECO:0000256" key="15">
    <source>
        <dbReference type="PIRSR" id="PIRSR613273-3"/>
    </source>
</evidence>
<dbReference type="Pfam" id="PF01562">
    <property type="entry name" value="Pep_M12B_propep"/>
    <property type="match status" value="1"/>
</dbReference>
<feature type="disulfide bond" evidence="15">
    <location>
        <begin position="578"/>
        <end position="610"/>
    </location>
</feature>
<keyword evidence="14" id="KW-0106">Calcium</keyword>
<dbReference type="Pfam" id="PF19030">
    <property type="entry name" value="TSP1_ADAMTS"/>
    <property type="match status" value="7"/>
</dbReference>
<feature type="disulfide bond" evidence="15">
    <location>
        <begin position="448"/>
        <end position="530"/>
    </location>
</feature>
<keyword evidence="8" id="KW-0378">Hydrolase</keyword>
<dbReference type="PRINTS" id="PR01857">
    <property type="entry name" value="ADAMTSFAMILY"/>
</dbReference>
<dbReference type="Pfam" id="PF08685">
    <property type="entry name" value="GON"/>
    <property type="match status" value="1"/>
</dbReference>
<dbReference type="PANTHER" id="PTHR13723">
    <property type="entry name" value="ADAMTS A DISINTEGRIN AND METALLOPROTEASE WITH THROMBOSPONDIN MOTIFS PROTEASE"/>
    <property type="match status" value="1"/>
</dbReference>
<keyword evidence="12" id="KW-0325">Glycoprotein</keyword>
<dbReference type="Pfam" id="PF00090">
    <property type="entry name" value="TSP_1"/>
    <property type="match status" value="2"/>
</dbReference>
<evidence type="ECO:0000256" key="6">
    <source>
        <dbReference type="ARBA" id="ARBA00022729"/>
    </source>
</evidence>
<evidence type="ECO:0000256" key="7">
    <source>
        <dbReference type="ARBA" id="ARBA00022737"/>
    </source>
</evidence>
<dbReference type="EMBL" id="JARPUR010000004">
    <property type="protein sequence ID" value="KAK4878462.1"/>
    <property type="molecule type" value="Genomic_DNA"/>
</dbReference>
<feature type="binding site" evidence="14 16">
    <location>
        <position position="480"/>
    </location>
    <ligand>
        <name>Zn(2+)</name>
        <dbReference type="ChEBI" id="CHEBI:29105"/>
        <note>catalytic</note>
    </ligand>
</feature>
<dbReference type="InterPro" id="IPR041645">
    <property type="entry name" value="ADAMTS_CR_2"/>
</dbReference>
<feature type="disulfide bond" evidence="15">
    <location>
        <begin position="643"/>
        <end position="681"/>
    </location>
</feature>
<dbReference type="PANTHER" id="PTHR13723:SF278">
    <property type="entry name" value="ADAM METALLOPEPTIDASE WITH THROMBOSPONDIN TYPE 1 MOTIF A, ISOFORM B"/>
    <property type="match status" value="1"/>
</dbReference>
<evidence type="ECO:0000256" key="8">
    <source>
        <dbReference type="ARBA" id="ARBA00022801"/>
    </source>
</evidence>
<dbReference type="GO" id="GO:0004222">
    <property type="term" value="F:metalloendopeptidase activity"/>
    <property type="evidence" value="ECO:0007669"/>
    <property type="project" value="InterPro"/>
</dbReference>
<accession>A0AAN7SET1</accession>
<dbReference type="InterPro" id="IPR001590">
    <property type="entry name" value="Peptidase_M12B"/>
</dbReference>
<dbReference type="InterPro" id="IPR012314">
    <property type="entry name" value="Pept_M12B_GON-ADAMTSs"/>
</dbReference>
<dbReference type="InterPro" id="IPR010294">
    <property type="entry name" value="ADAMTS_spacer1"/>
</dbReference>
<evidence type="ECO:0000256" key="17">
    <source>
        <dbReference type="SAM" id="Phobius"/>
    </source>
</evidence>
<dbReference type="Proteomes" id="UP001353858">
    <property type="component" value="Unassembled WGS sequence"/>
</dbReference>
<feature type="disulfide bond" evidence="15">
    <location>
        <begin position="654"/>
        <end position="666"/>
    </location>
</feature>
<feature type="disulfide bond" evidence="15">
    <location>
        <begin position="570"/>
        <end position="591"/>
    </location>
</feature>
<dbReference type="Pfam" id="PF17771">
    <property type="entry name" value="ADAMTS_CR_2"/>
    <property type="match status" value="1"/>
</dbReference>
<dbReference type="InterPro" id="IPR000884">
    <property type="entry name" value="TSP1_rpt"/>
</dbReference>
<feature type="binding site" evidence="14">
    <location>
        <position position="331"/>
    </location>
    <ligand>
        <name>Ca(2+)</name>
        <dbReference type="ChEBI" id="CHEBI:29108"/>
        <label>2</label>
    </ligand>
</feature>
<feature type="binding site" evidence="14">
    <location>
        <position position="530"/>
    </location>
    <ligand>
        <name>Ca(2+)</name>
        <dbReference type="ChEBI" id="CHEBI:29108"/>
        <label>1</label>
    </ligand>
</feature>
<feature type="transmembrane region" description="Helical" evidence="17">
    <location>
        <begin position="12"/>
        <end position="32"/>
    </location>
</feature>
<evidence type="ECO:0000256" key="2">
    <source>
        <dbReference type="ARBA" id="ARBA00022525"/>
    </source>
</evidence>
<dbReference type="PROSITE" id="PS51046">
    <property type="entry name" value="GON"/>
    <property type="match status" value="1"/>
</dbReference>
<proteinExistence type="predicted"/>
<dbReference type="Gene3D" id="3.40.1620.60">
    <property type="match status" value="2"/>
</dbReference>
<keyword evidence="6" id="KW-0732">Signal</keyword>
<evidence type="ECO:0008006" key="22">
    <source>
        <dbReference type="Google" id="ProtNLM"/>
    </source>
</evidence>
<feature type="binding site" evidence="14">
    <location>
        <position position="417"/>
    </location>
    <ligand>
        <name>Ca(2+)</name>
        <dbReference type="ChEBI" id="CHEBI:29108"/>
        <label>1</label>
    </ligand>
</feature>
<feature type="disulfide bond" evidence="15">
    <location>
        <begin position="604"/>
        <end position="615"/>
    </location>
</feature>
<dbReference type="SUPFAM" id="SSF82895">
    <property type="entry name" value="TSP-1 type 1 repeat"/>
    <property type="match status" value="8"/>
</dbReference>
<feature type="binding site" evidence="14 16">
    <location>
        <position position="470"/>
    </location>
    <ligand>
        <name>Zn(2+)</name>
        <dbReference type="ChEBI" id="CHEBI:29105"/>
        <note>catalytic</note>
    </ligand>
</feature>
<keyword evidence="9 14" id="KW-0862">Zinc</keyword>
<keyword evidence="2" id="KW-0964">Secreted</keyword>
<dbReference type="PROSITE" id="PS50092">
    <property type="entry name" value="TSP1"/>
    <property type="match status" value="9"/>
</dbReference>
<dbReference type="InterPro" id="IPR024079">
    <property type="entry name" value="MetalloPept_cat_dom_sf"/>
</dbReference>
<feature type="binding site" evidence="14">
    <location>
        <position position="533"/>
    </location>
    <ligand>
        <name>Ca(2+)</name>
        <dbReference type="ChEBI" id="CHEBI:29108"/>
        <label>2</label>
    </ligand>
</feature>
<keyword evidence="4" id="KW-0645">Protease</keyword>
<keyword evidence="17" id="KW-1133">Transmembrane helix</keyword>
<evidence type="ECO:0000259" key="19">
    <source>
        <dbReference type="PROSITE" id="PS51046"/>
    </source>
</evidence>
<keyword evidence="5 14" id="KW-0479">Metal-binding</keyword>
<name>A0AAN7SET1_9COLE</name>
<feature type="binding site" evidence="14 16">
    <location>
        <position position="474"/>
    </location>
    <ligand>
        <name>Zn(2+)</name>
        <dbReference type="ChEBI" id="CHEBI:29105"/>
        <note>catalytic</note>
    </ligand>
</feature>
<keyword evidence="10" id="KW-0482">Metalloprotease</keyword>
<dbReference type="FunFam" id="2.20.100.10:FF:000006">
    <property type="entry name" value="A disintegrin and metalloproteinase with thrombospondin motifs 1"/>
    <property type="match status" value="1"/>
</dbReference>
<evidence type="ECO:0000256" key="9">
    <source>
        <dbReference type="ARBA" id="ARBA00022833"/>
    </source>
</evidence>
<dbReference type="PROSITE" id="PS50215">
    <property type="entry name" value="ADAM_MEPRO"/>
    <property type="match status" value="1"/>
</dbReference>
<dbReference type="Pfam" id="PF19236">
    <property type="entry name" value="ADAMTS_CR_3"/>
    <property type="match status" value="1"/>
</dbReference>
<evidence type="ECO:0000313" key="20">
    <source>
        <dbReference type="EMBL" id="KAK4878462.1"/>
    </source>
</evidence>
<dbReference type="SUPFAM" id="SSF55486">
    <property type="entry name" value="Metalloproteases ('zincins'), catalytic domain"/>
    <property type="match status" value="1"/>
</dbReference>
<evidence type="ECO:0000256" key="10">
    <source>
        <dbReference type="ARBA" id="ARBA00023049"/>
    </source>
</evidence>
<keyword evidence="17" id="KW-0472">Membrane</keyword>
<dbReference type="Gene3D" id="2.60.120.830">
    <property type="match status" value="1"/>
</dbReference>
<evidence type="ECO:0000256" key="3">
    <source>
        <dbReference type="ARBA" id="ARBA00022530"/>
    </source>
</evidence>
<dbReference type="Pfam" id="PF05986">
    <property type="entry name" value="ADAMTS_spacer1"/>
    <property type="match status" value="1"/>
</dbReference>
<evidence type="ECO:0000256" key="12">
    <source>
        <dbReference type="ARBA" id="ARBA00023180"/>
    </source>
</evidence>
<dbReference type="CDD" id="cd04273">
    <property type="entry name" value="ZnMc_ADAMTS_like"/>
    <property type="match status" value="1"/>
</dbReference>
<gene>
    <name evidence="20" type="ORF">RN001_010968</name>
</gene>
<comment type="cofactor">
    <cofactor evidence="14">
        <name>Zn(2+)</name>
        <dbReference type="ChEBI" id="CHEBI:29105"/>
    </cofactor>
    <text evidence="14">Binds 1 zinc ion per subunit.</text>
</comment>
<evidence type="ECO:0000259" key="18">
    <source>
        <dbReference type="PROSITE" id="PS50215"/>
    </source>
</evidence>